<name>A0A251P3C8_PRUPE</name>
<dbReference type="AlphaFoldDB" id="A0A251P3C8"/>
<feature type="compositionally biased region" description="Basic residues" evidence="1">
    <location>
        <begin position="1"/>
        <end position="11"/>
    </location>
</feature>
<reference evidence="2 3" key="1">
    <citation type="journal article" date="2013" name="Nat. Genet.">
        <title>The high-quality draft genome of peach (Prunus persica) identifies unique patterns of genetic diversity, domestication and genome evolution.</title>
        <authorList>
            <consortium name="International Peach Genome Initiative"/>
            <person name="Verde I."/>
            <person name="Abbott A.G."/>
            <person name="Scalabrin S."/>
            <person name="Jung S."/>
            <person name="Shu S."/>
            <person name="Marroni F."/>
            <person name="Zhebentyayeva T."/>
            <person name="Dettori M.T."/>
            <person name="Grimwood J."/>
            <person name="Cattonaro F."/>
            <person name="Zuccolo A."/>
            <person name="Rossini L."/>
            <person name="Jenkins J."/>
            <person name="Vendramin E."/>
            <person name="Meisel L.A."/>
            <person name="Decroocq V."/>
            <person name="Sosinski B."/>
            <person name="Prochnik S."/>
            <person name="Mitros T."/>
            <person name="Policriti A."/>
            <person name="Cipriani G."/>
            <person name="Dondini L."/>
            <person name="Ficklin S."/>
            <person name="Goodstein D.M."/>
            <person name="Xuan P."/>
            <person name="Del Fabbro C."/>
            <person name="Aramini V."/>
            <person name="Copetti D."/>
            <person name="Gonzalez S."/>
            <person name="Horner D.S."/>
            <person name="Falchi R."/>
            <person name="Lucas S."/>
            <person name="Mica E."/>
            <person name="Maldonado J."/>
            <person name="Lazzari B."/>
            <person name="Bielenberg D."/>
            <person name="Pirona R."/>
            <person name="Miculan M."/>
            <person name="Barakat A."/>
            <person name="Testolin R."/>
            <person name="Stella A."/>
            <person name="Tartarini S."/>
            <person name="Tonutti P."/>
            <person name="Arus P."/>
            <person name="Orellana A."/>
            <person name="Wells C."/>
            <person name="Main D."/>
            <person name="Vizzotto G."/>
            <person name="Silva H."/>
            <person name="Salamini F."/>
            <person name="Schmutz J."/>
            <person name="Morgante M."/>
            <person name="Rokhsar D.S."/>
        </authorList>
    </citation>
    <scope>NUCLEOTIDE SEQUENCE [LARGE SCALE GENOMIC DNA]</scope>
    <source>
        <strain evidence="3">cv. Nemared</strain>
    </source>
</reference>
<organism evidence="2 3">
    <name type="scientific">Prunus persica</name>
    <name type="common">Peach</name>
    <name type="synonym">Amygdalus persica</name>
    <dbReference type="NCBI Taxonomy" id="3760"/>
    <lineage>
        <taxon>Eukaryota</taxon>
        <taxon>Viridiplantae</taxon>
        <taxon>Streptophyta</taxon>
        <taxon>Embryophyta</taxon>
        <taxon>Tracheophyta</taxon>
        <taxon>Spermatophyta</taxon>
        <taxon>Magnoliopsida</taxon>
        <taxon>eudicotyledons</taxon>
        <taxon>Gunneridae</taxon>
        <taxon>Pentapetalae</taxon>
        <taxon>rosids</taxon>
        <taxon>fabids</taxon>
        <taxon>Rosales</taxon>
        <taxon>Rosaceae</taxon>
        <taxon>Amygdaloideae</taxon>
        <taxon>Amygdaleae</taxon>
        <taxon>Prunus</taxon>
    </lineage>
</organism>
<dbReference type="Gramene" id="ONI06079">
    <property type="protein sequence ID" value="ONI06079"/>
    <property type="gene ID" value="PRUPE_5G039000"/>
</dbReference>
<accession>A0A251P3C8</accession>
<evidence type="ECO:0000313" key="2">
    <source>
        <dbReference type="EMBL" id="ONI06079.1"/>
    </source>
</evidence>
<protein>
    <submittedName>
        <fullName evidence="2">Uncharacterized protein</fullName>
    </submittedName>
</protein>
<gene>
    <name evidence="2" type="ORF">PRUPE_5G039000</name>
</gene>
<keyword evidence="3" id="KW-1185">Reference proteome</keyword>
<dbReference type="Proteomes" id="UP000006882">
    <property type="component" value="Chromosome G5"/>
</dbReference>
<evidence type="ECO:0000313" key="3">
    <source>
        <dbReference type="Proteomes" id="UP000006882"/>
    </source>
</evidence>
<evidence type="ECO:0000256" key="1">
    <source>
        <dbReference type="SAM" id="MobiDB-lite"/>
    </source>
</evidence>
<feature type="region of interest" description="Disordered" evidence="1">
    <location>
        <begin position="49"/>
        <end position="75"/>
    </location>
</feature>
<dbReference type="EMBL" id="CM007655">
    <property type="protein sequence ID" value="ONI06079.1"/>
    <property type="molecule type" value="Genomic_DNA"/>
</dbReference>
<feature type="region of interest" description="Disordered" evidence="1">
    <location>
        <begin position="1"/>
        <end position="27"/>
    </location>
</feature>
<sequence length="75" mass="8244">MKTKKTKKFQKKTQPPSPFLPPPSTISIPKECPHPSSFLSLLSATDHRTIIHNHPNPPTPPTSQKASKSGGCFRV</sequence>
<feature type="compositionally biased region" description="Pro residues" evidence="1">
    <location>
        <begin position="15"/>
        <end position="24"/>
    </location>
</feature>
<proteinExistence type="predicted"/>